<protein>
    <submittedName>
        <fullName evidence="1">Uncharacterized protein</fullName>
    </submittedName>
</protein>
<organism evidence="1">
    <name type="scientific">marine sediment metagenome</name>
    <dbReference type="NCBI Taxonomy" id="412755"/>
    <lineage>
        <taxon>unclassified sequences</taxon>
        <taxon>metagenomes</taxon>
        <taxon>ecological metagenomes</taxon>
    </lineage>
</organism>
<gene>
    <name evidence="1" type="ORF">LCGC14_3146530</name>
</gene>
<dbReference type="AlphaFoldDB" id="A0A0F8VVA3"/>
<proteinExistence type="predicted"/>
<reference evidence="1" key="1">
    <citation type="journal article" date="2015" name="Nature">
        <title>Complex archaea that bridge the gap between prokaryotes and eukaryotes.</title>
        <authorList>
            <person name="Spang A."/>
            <person name="Saw J.H."/>
            <person name="Jorgensen S.L."/>
            <person name="Zaremba-Niedzwiedzka K."/>
            <person name="Martijn J."/>
            <person name="Lind A.E."/>
            <person name="van Eijk R."/>
            <person name="Schleper C."/>
            <person name="Guy L."/>
            <person name="Ettema T.J."/>
        </authorList>
    </citation>
    <scope>NUCLEOTIDE SEQUENCE</scope>
</reference>
<evidence type="ECO:0000313" key="1">
    <source>
        <dbReference type="EMBL" id="KKK48298.1"/>
    </source>
</evidence>
<comment type="caution">
    <text evidence="1">The sequence shown here is derived from an EMBL/GenBank/DDBJ whole genome shotgun (WGS) entry which is preliminary data.</text>
</comment>
<sequence>MGIEEIIMWKEILVDDDINLEENANIFNDMKCPNVDYILNKEGIRQILLKKTDSHCYQYIDNQIKINTLYKYDFMVNRIAIFQFSTKVDWNIPFDINKFHGIVAEFVKIILNRHGKIVRFYKYPQSILDELTYLETKFRNSDIELRIRVFGKHGVKVIDYPKYWEFELM</sequence>
<dbReference type="EMBL" id="LAZR01069136">
    <property type="protein sequence ID" value="KKK48298.1"/>
    <property type="molecule type" value="Genomic_DNA"/>
</dbReference>
<accession>A0A0F8VVA3</accession>
<name>A0A0F8VVA3_9ZZZZ</name>